<evidence type="ECO:0000313" key="2">
    <source>
        <dbReference type="Proteomes" id="UP000271098"/>
    </source>
</evidence>
<reference evidence="1 2" key="2">
    <citation type="submission" date="2018-11" db="EMBL/GenBank/DDBJ databases">
        <authorList>
            <consortium name="Pathogen Informatics"/>
        </authorList>
    </citation>
    <scope>NUCLEOTIDE SEQUENCE [LARGE SCALE GENOMIC DNA]</scope>
</reference>
<name>A0A183EJ82_9BILA</name>
<dbReference type="Proteomes" id="UP000271098">
    <property type="component" value="Unassembled WGS sequence"/>
</dbReference>
<sequence length="75" mass="8544">MEMLVKSLYVLKEGVDMSLERRDENPIIFWVLIEQGDIRETGTSTQTGKWGGCIEWYCVQINGSNQGDALKVHIL</sequence>
<dbReference type="WBParaSite" id="GPUH_0002104801-mRNA-1">
    <property type="protein sequence ID" value="GPUH_0002104801-mRNA-1"/>
    <property type="gene ID" value="GPUH_0002104801"/>
</dbReference>
<dbReference type="AlphaFoldDB" id="A0A183EJ82"/>
<proteinExistence type="predicted"/>
<dbReference type="EMBL" id="UYRT01091661">
    <property type="protein sequence ID" value="VDN37328.1"/>
    <property type="molecule type" value="Genomic_DNA"/>
</dbReference>
<evidence type="ECO:0000313" key="3">
    <source>
        <dbReference type="WBParaSite" id="GPUH_0002104801-mRNA-1"/>
    </source>
</evidence>
<gene>
    <name evidence="1" type="ORF">GPUH_LOCUS21023</name>
</gene>
<keyword evidence="2" id="KW-1185">Reference proteome</keyword>
<accession>A0A183EJ82</accession>
<reference evidence="3" key="1">
    <citation type="submission" date="2016-06" db="UniProtKB">
        <authorList>
            <consortium name="WormBaseParasite"/>
        </authorList>
    </citation>
    <scope>IDENTIFICATION</scope>
</reference>
<evidence type="ECO:0000313" key="1">
    <source>
        <dbReference type="EMBL" id="VDN37328.1"/>
    </source>
</evidence>
<organism evidence="3">
    <name type="scientific">Gongylonema pulchrum</name>
    <dbReference type="NCBI Taxonomy" id="637853"/>
    <lineage>
        <taxon>Eukaryota</taxon>
        <taxon>Metazoa</taxon>
        <taxon>Ecdysozoa</taxon>
        <taxon>Nematoda</taxon>
        <taxon>Chromadorea</taxon>
        <taxon>Rhabditida</taxon>
        <taxon>Spirurina</taxon>
        <taxon>Spiruromorpha</taxon>
        <taxon>Spiruroidea</taxon>
        <taxon>Gongylonematidae</taxon>
        <taxon>Gongylonema</taxon>
    </lineage>
</organism>
<protein>
    <submittedName>
        <fullName evidence="3">DOC domain-containing protein</fullName>
    </submittedName>
</protein>